<name>A0A8B2NLF9_9HYPH</name>
<dbReference type="AlphaFoldDB" id="A0A8B2NLF9"/>
<gene>
    <name evidence="2" type="ORF">DLJ53_21360</name>
</gene>
<feature type="region of interest" description="Disordered" evidence="1">
    <location>
        <begin position="23"/>
        <end position="60"/>
    </location>
</feature>
<dbReference type="SUPFAM" id="SSF50494">
    <property type="entry name" value="Trypsin-like serine proteases"/>
    <property type="match status" value="1"/>
</dbReference>
<accession>A0A8B2NLF9</accession>
<dbReference type="Pfam" id="PF13365">
    <property type="entry name" value="Trypsin_2"/>
    <property type="match status" value="1"/>
</dbReference>
<comment type="caution">
    <text evidence="2">The sequence shown here is derived from an EMBL/GenBank/DDBJ whole genome shotgun (WGS) entry which is preliminary data.</text>
</comment>
<dbReference type="Gene3D" id="2.40.10.10">
    <property type="entry name" value="Trypsin-like serine proteases"/>
    <property type="match status" value="2"/>
</dbReference>
<organism evidence="2 3">
    <name type="scientific">Acuticoccus sediminis</name>
    <dbReference type="NCBI Taxonomy" id="2184697"/>
    <lineage>
        <taxon>Bacteria</taxon>
        <taxon>Pseudomonadati</taxon>
        <taxon>Pseudomonadota</taxon>
        <taxon>Alphaproteobacteria</taxon>
        <taxon>Hyphomicrobiales</taxon>
        <taxon>Amorphaceae</taxon>
        <taxon>Acuticoccus</taxon>
    </lineage>
</organism>
<dbReference type="PROSITE" id="PS00134">
    <property type="entry name" value="TRYPSIN_HIS"/>
    <property type="match status" value="1"/>
</dbReference>
<dbReference type="Proteomes" id="UP000249590">
    <property type="component" value="Unassembled WGS sequence"/>
</dbReference>
<reference evidence="2 3" key="1">
    <citation type="submission" date="2018-05" db="EMBL/GenBank/DDBJ databases">
        <title>Acuticoccus sediminis sp. nov., isolated from deep-sea sediment of Indian Ocean.</title>
        <authorList>
            <person name="Liu X."/>
            <person name="Lai Q."/>
            <person name="Du Y."/>
            <person name="Sun F."/>
            <person name="Zhang X."/>
            <person name="Wang S."/>
            <person name="Shao Z."/>
        </authorList>
    </citation>
    <scope>NUCLEOTIDE SEQUENCE [LARGE SCALE GENOMIC DNA]</scope>
    <source>
        <strain evidence="2 3">PTG4-2</strain>
    </source>
</reference>
<dbReference type="InterPro" id="IPR009003">
    <property type="entry name" value="Peptidase_S1_PA"/>
</dbReference>
<evidence type="ECO:0000256" key="1">
    <source>
        <dbReference type="SAM" id="MobiDB-lite"/>
    </source>
</evidence>
<feature type="compositionally biased region" description="Basic and acidic residues" evidence="1">
    <location>
        <begin position="298"/>
        <end position="307"/>
    </location>
</feature>
<evidence type="ECO:0008006" key="4">
    <source>
        <dbReference type="Google" id="ProtNLM"/>
    </source>
</evidence>
<sequence length="318" mass="34227">MRVTGRASNAVWRSIQSAYRISIRSMPDGPPKNSYRRRRRETSRKRIGRMDGQCSGAPRASRWETREMMRRVAMAALLVAMACPLAARDASAQDASDRDASAPELQEEPNLAVGRLNYAGYRDKRQCTMFAIGPRTVLTAAHCLRRLKPSQLHLLFGYSQMKWAAHLTPKAATPLGGDVAVLCLSEPAPAALPFDVTTEIAEGETLYAIGYGRPVRHMQSRTACPVVGPVNRRDWTMAGGGGALTLRCTQAPGASGGPVVTADGTVVGVVSATSATDLYVALIPREAVSMCEGGLGEAPRRAPERRAALHRGLSPHDP</sequence>
<dbReference type="GO" id="GO:0006508">
    <property type="term" value="P:proteolysis"/>
    <property type="evidence" value="ECO:0007669"/>
    <property type="project" value="InterPro"/>
</dbReference>
<proteinExistence type="predicted"/>
<keyword evidence="3" id="KW-1185">Reference proteome</keyword>
<dbReference type="EMBL" id="QHHQ01000004">
    <property type="protein sequence ID" value="RAI00346.1"/>
    <property type="molecule type" value="Genomic_DNA"/>
</dbReference>
<dbReference type="InterPro" id="IPR018114">
    <property type="entry name" value="TRYPSIN_HIS"/>
</dbReference>
<protein>
    <recommendedName>
        <fullName evidence="4">Serine protease</fullName>
    </recommendedName>
</protein>
<evidence type="ECO:0000313" key="2">
    <source>
        <dbReference type="EMBL" id="RAI00346.1"/>
    </source>
</evidence>
<dbReference type="GO" id="GO:0004252">
    <property type="term" value="F:serine-type endopeptidase activity"/>
    <property type="evidence" value="ECO:0007669"/>
    <property type="project" value="InterPro"/>
</dbReference>
<dbReference type="InterPro" id="IPR043504">
    <property type="entry name" value="Peptidase_S1_PA_chymotrypsin"/>
</dbReference>
<evidence type="ECO:0000313" key="3">
    <source>
        <dbReference type="Proteomes" id="UP000249590"/>
    </source>
</evidence>
<feature type="compositionally biased region" description="Basic residues" evidence="1">
    <location>
        <begin position="34"/>
        <end position="47"/>
    </location>
</feature>
<feature type="region of interest" description="Disordered" evidence="1">
    <location>
        <begin position="294"/>
        <end position="318"/>
    </location>
</feature>